<proteinExistence type="predicted"/>
<dbReference type="STRING" id="128403.WA1_00530"/>
<dbReference type="Proteomes" id="UP000076925">
    <property type="component" value="Unassembled WGS sequence"/>
</dbReference>
<keyword evidence="2" id="KW-1185">Reference proteome</keyword>
<gene>
    <name evidence="1" type="ORF">WA1_00530</name>
</gene>
<evidence type="ECO:0000313" key="2">
    <source>
        <dbReference type="Proteomes" id="UP000076925"/>
    </source>
</evidence>
<dbReference type="AlphaFoldDB" id="A0A139XG85"/>
<evidence type="ECO:0000313" key="1">
    <source>
        <dbReference type="EMBL" id="KYC43689.1"/>
    </source>
</evidence>
<protein>
    <submittedName>
        <fullName evidence="1">Uncharacterized protein</fullName>
    </submittedName>
</protein>
<organism evidence="1 2">
    <name type="scientific">Scytonema hofmannii PCC 7110</name>
    <dbReference type="NCBI Taxonomy" id="128403"/>
    <lineage>
        <taxon>Bacteria</taxon>
        <taxon>Bacillati</taxon>
        <taxon>Cyanobacteriota</taxon>
        <taxon>Cyanophyceae</taxon>
        <taxon>Nostocales</taxon>
        <taxon>Scytonemataceae</taxon>
        <taxon>Scytonema</taxon>
    </lineage>
</organism>
<dbReference type="EMBL" id="ANNX02000012">
    <property type="protein sequence ID" value="KYC43689.1"/>
    <property type="molecule type" value="Genomic_DNA"/>
</dbReference>
<comment type="caution">
    <text evidence="1">The sequence shown here is derived from an EMBL/GenBank/DDBJ whole genome shotgun (WGS) entry which is preliminary data.</text>
</comment>
<name>A0A139XG85_9CYAN</name>
<reference evidence="1 2" key="1">
    <citation type="journal article" date="2013" name="Genome Biol. Evol.">
        <title>Genomes of Stigonematalean cyanobacteria (subsection V) and the evolution of oxygenic photosynthesis from prokaryotes to plastids.</title>
        <authorList>
            <person name="Dagan T."/>
            <person name="Roettger M."/>
            <person name="Stucken K."/>
            <person name="Landan G."/>
            <person name="Koch R."/>
            <person name="Major P."/>
            <person name="Gould S.B."/>
            <person name="Goremykin V.V."/>
            <person name="Rippka R."/>
            <person name="Tandeau de Marsac N."/>
            <person name="Gugger M."/>
            <person name="Lockhart P.J."/>
            <person name="Allen J.F."/>
            <person name="Brune I."/>
            <person name="Maus I."/>
            <person name="Puhler A."/>
            <person name="Martin W.F."/>
        </authorList>
    </citation>
    <scope>NUCLEOTIDE SEQUENCE [LARGE SCALE GENOMIC DNA]</scope>
    <source>
        <strain evidence="1 2">PCC 7110</strain>
    </source>
</reference>
<sequence length="60" mass="7139">MILKVQLSYNRDEETALQKAHQQWRNNIFKNIVMTELRTPQQFDAAGKLMPESFCTFTYN</sequence>
<accession>A0A139XG85</accession>